<dbReference type="GO" id="GO:0043565">
    <property type="term" value="F:sequence-specific DNA binding"/>
    <property type="evidence" value="ECO:0007669"/>
    <property type="project" value="InterPro"/>
</dbReference>
<evidence type="ECO:0000256" key="1">
    <source>
        <dbReference type="ARBA" id="ARBA00023125"/>
    </source>
</evidence>
<dbReference type="PANTHER" id="PTHR43280">
    <property type="entry name" value="ARAC-FAMILY TRANSCRIPTIONAL REGULATOR"/>
    <property type="match status" value="1"/>
</dbReference>
<dbReference type="PROSITE" id="PS01124">
    <property type="entry name" value="HTH_ARAC_FAMILY_2"/>
    <property type="match status" value="1"/>
</dbReference>
<dbReference type="GO" id="GO:0003700">
    <property type="term" value="F:DNA-binding transcription factor activity"/>
    <property type="evidence" value="ECO:0007669"/>
    <property type="project" value="InterPro"/>
</dbReference>
<dbReference type="Proteomes" id="UP000306918">
    <property type="component" value="Unassembled WGS sequence"/>
</dbReference>
<accession>A0A4S8HG87</accession>
<keyword evidence="4" id="KW-1185">Reference proteome</keyword>
<organism evidence="3 4">
    <name type="scientific">Niastella caeni</name>
    <dbReference type="NCBI Taxonomy" id="2569763"/>
    <lineage>
        <taxon>Bacteria</taxon>
        <taxon>Pseudomonadati</taxon>
        <taxon>Bacteroidota</taxon>
        <taxon>Chitinophagia</taxon>
        <taxon>Chitinophagales</taxon>
        <taxon>Chitinophagaceae</taxon>
        <taxon>Niastella</taxon>
    </lineage>
</organism>
<dbReference type="InterPro" id="IPR018060">
    <property type="entry name" value="HTH_AraC"/>
</dbReference>
<dbReference type="OrthoDB" id="655946at2"/>
<comment type="caution">
    <text evidence="3">The sequence shown here is derived from an EMBL/GenBank/DDBJ whole genome shotgun (WGS) entry which is preliminary data.</text>
</comment>
<dbReference type="PANTHER" id="PTHR43280:SF2">
    <property type="entry name" value="HTH-TYPE TRANSCRIPTIONAL REGULATOR EXSA"/>
    <property type="match status" value="1"/>
</dbReference>
<dbReference type="Gene3D" id="1.10.10.60">
    <property type="entry name" value="Homeodomain-like"/>
    <property type="match status" value="1"/>
</dbReference>
<evidence type="ECO:0000313" key="3">
    <source>
        <dbReference type="EMBL" id="THU32534.1"/>
    </source>
</evidence>
<feature type="domain" description="HTH araC/xylS-type" evidence="2">
    <location>
        <begin position="159"/>
        <end position="260"/>
    </location>
</feature>
<protein>
    <submittedName>
        <fullName evidence="3">AraC family transcriptional regulator</fullName>
    </submittedName>
</protein>
<evidence type="ECO:0000313" key="4">
    <source>
        <dbReference type="Proteomes" id="UP000306918"/>
    </source>
</evidence>
<dbReference type="InterPro" id="IPR046532">
    <property type="entry name" value="DUF6597"/>
</dbReference>
<name>A0A4S8HG87_9BACT</name>
<dbReference type="Pfam" id="PF20240">
    <property type="entry name" value="DUF6597"/>
    <property type="match status" value="1"/>
</dbReference>
<dbReference type="RefSeq" id="WP_136580376.1">
    <property type="nucleotide sequence ID" value="NZ_STFF01000011.1"/>
</dbReference>
<reference evidence="3 4" key="1">
    <citation type="submission" date="2019-04" db="EMBL/GenBank/DDBJ databases">
        <title>Niastella caeni sp. nov., isolated from activated sludge.</title>
        <authorList>
            <person name="Sheng M."/>
        </authorList>
    </citation>
    <scope>NUCLEOTIDE SEQUENCE [LARGE SCALE GENOMIC DNA]</scope>
    <source>
        <strain evidence="3 4">HX-2-15</strain>
    </source>
</reference>
<sequence>MVTLETYIPASLSQIVKSFWCIKVAGLTDESYTENILPDGHHEIIFHLAVDNAKRGNSTTGWIKEPDSFFAGQTLTSYSLELKNNSVLYGIRFYPHTLSFLFDFPADIITNNILPLQEISAAKELRHCISEDAQDTFTNFEKALLQQYKRTDLSANKFQYINYSVGQILKNKGDIIIDPLIKSTGVSPRYFDTIFKQAVGINPKPFCNIIKLNHFISYRKNHPHRNLTECCYEANFFDQSHLIKLFQKVANQSPRKYFNDSNHINNYFSEL</sequence>
<dbReference type="Pfam" id="PF12833">
    <property type="entry name" value="HTH_18"/>
    <property type="match status" value="1"/>
</dbReference>
<gene>
    <name evidence="3" type="ORF">FAM09_27475</name>
</gene>
<dbReference type="EMBL" id="STFF01000011">
    <property type="protein sequence ID" value="THU32534.1"/>
    <property type="molecule type" value="Genomic_DNA"/>
</dbReference>
<dbReference type="AlphaFoldDB" id="A0A4S8HG87"/>
<keyword evidence="1" id="KW-0238">DNA-binding</keyword>
<evidence type="ECO:0000259" key="2">
    <source>
        <dbReference type="PROSITE" id="PS01124"/>
    </source>
</evidence>
<dbReference type="SMART" id="SM00342">
    <property type="entry name" value="HTH_ARAC"/>
    <property type="match status" value="1"/>
</dbReference>
<proteinExistence type="predicted"/>